<comment type="caution">
    <text evidence="3">The sequence shown here is derived from an EMBL/GenBank/DDBJ whole genome shotgun (WGS) entry which is preliminary data.</text>
</comment>
<accession>A0ABS2PAE8</accession>
<organism evidence="3 4">
    <name type="scientific">Geomicrobium sediminis</name>
    <dbReference type="NCBI Taxonomy" id="1347788"/>
    <lineage>
        <taxon>Bacteria</taxon>
        <taxon>Bacillati</taxon>
        <taxon>Bacillota</taxon>
        <taxon>Bacilli</taxon>
        <taxon>Bacillales</taxon>
        <taxon>Geomicrobium</taxon>
    </lineage>
</organism>
<dbReference type="Proteomes" id="UP000741863">
    <property type="component" value="Unassembled WGS sequence"/>
</dbReference>
<dbReference type="PANTHER" id="PTHR42852">
    <property type="entry name" value="THIOL:DISULFIDE INTERCHANGE PROTEIN DSBE"/>
    <property type="match status" value="1"/>
</dbReference>
<reference evidence="3 4" key="1">
    <citation type="submission" date="2021-01" db="EMBL/GenBank/DDBJ databases">
        <title>Genomic Encyclopedia of Type Strains, Phase IV (KMG-IV): sequencing the most valuable type-strain genomes for metagenomic binning, comparative biology and taxonomic classification.</title>
        <authorList>
            <person name="Goeker M."/>
        </authorList>
    </citation>
    <scope>NUCLEOTIDE SEQUENCE [LARGE SCALE GENOMIC DNA]</scope>
    <source>
        <strain evidence="3 4">DSM 25540</strain>
    </source>
</reference>
<evidence type="ECO:0000259" key="2">
    <source>
        <dbReference type="PROSITE" id="PS51352"/>
    </source>
</evidence>
<dbReference type="InterPro" id="IPR050553">
    <property type="entry name" value="Thioredoxin_ResA/DsbE_sf"/>
</dbReference>
<dbReference type="Pfam" id="PF00578">
    <property type="entry name" value="AhpC-TSA"/>
    <property type="match status" value="1"/>
</dbReference>
<dbReference type="InterPro" id="IPR013766">
    <property type="entry name" value="Thioredoxin_domain"/>
</dbReference>
<keyword evidence="1" id="KW-1015">Disulfide bond</keyword>
<sequence>MKKAVTTVFVSLFMVVVIVLIVQYSAPKSAQVGYAAPEFQLTMINQEQTVALQDYDDNFIIVNLWASWCDQCKDNFPLLEELDNKYGDEQLKVLAVNVDSLEFNDHGVLSFLLEHPYTIPFLKSNELFEESYPYLTGVPTTYFIDEDHIVIDAISGELDPKGIEQKMEHYFEHRNE</sequence>
<evidence type="ECO:0000313" key="4">
    <source>
        <dbReference type="Proteomes" id="UP000741863"/>
    </source>
</evidence>
<keyword evidence="4" id="KW-1185">Reference proteome</keyword>
<dbReference type="InterPro" id="IPR000866">
    <property type="entry name" value="AhpC/TSA"/>
</dbReference>
<dbReference type="CDD" id="cd02966">
    <property type="entry name" value="TlpA_like_family"/>
    <property type="match status" value="1"/>
</dbReference>
<name>A0ABS2PAE8_9BACL</name>
<keyword evidence="3" id="KW-0413">Isomerase</keyword>
<dbReference type="SUPFAM" id="SSF52833">
    <property type="entry name" value="Thioredoxin-like"/>
    <property type="match status" value="1"/>
</dbReference>
<evidence type="ECO:0000313" key="3">
    <source>
        <dbReference type="EMBL" id="MBM7632355.1"/>
    </source>
</evidence>
<proteinExistence type="predicted"/>
<dbReference type="Gene3D" id="3.40.30.10">
    <property type="entry name" value="Glutaredoxin"/>
    <property type="match status" value="1"/>
</dbReference>
<dbReference type="EMBL" id="JAFBEC010000003">
    <property type="protein sequence ID" value="MBM7632355.1"/>
    <property type="molecule type" value="Genomic_DNA"/>
</dbReference>
<dbReference type="PANTHER" id="PTHR42852:SF13">
    <property type="entry name" value="PROTEIN DIPZ"/>
    <property type="match status" value="1"/>
</dbReference>
<feature type="domain" description="Thioredoxin" evidence="2">
    <location>
        <begin position="30"/>
        <end position="172"/>
    </location>
</feature>
<dbReference type="GO" id="GO:0016853">
    <property type="term" value="F:isomerase activity"/>
    <property type="evidence" value="ECO:0007669"/>
    <property type="project" value="UniProtKB-KW"/>
</dbReference>
<gene>
    <name evidence="3" type="ORF">JOD17_001448</name>
</gene>
<dbReference type="RefSeq" id="WP_204696528.1">
    <property type="nucleotide sequence ID" value="NZ_JAFBEC010000003.1"/>
</dbReference>
<dbReference type="PROSITE" id="PS51352">
    <property type="entry name" value="THIOREDOXIN_2"/>
    <property type="match status" value="1"/>
</dbReference>
<protein>
    <submittedName>
        <fullName evidence="3">Thiol-disulfide isomerase/thioredoxin</fullName>
    </submittedName>
</protein>
<evidence type="ECO:0000256" key="1">
    <source>
        <dbReference type="ARBA" id="ARBA00023157"/>
    </source>
</evidence>
<dbReference type="InterPro" id="IPR036249">
    <property type="entry name" value="Thioredoxin-like_sf"/>
</dbReference>